<dbReference type="OrthoDB" id="9768177at2"/>
<organism evidence="10 12">
    <name type="scientific">Rufibacter glacialis</name>
    <dbReference type="NCBI Taxonomy" id="1259555"/>
    <lineage>
        <taxon>Bacteria</taxon>
        <taxon>Pseudomonadati</taxon>
        <taxon>Bacteroidota</taxon>
        <taxon>Cytophagia</taxon>
        <taxon>Cytophagales</taxon>
        <taxon>Hymenobacteraceae</taxon>
        <taxon>Rufibacter</taxon>
    </lineage>
</organism>
<dbReference type="SUPFAM" id="SSF56935">
    <property type="entry name" value="Porins"/>
    <property type="match status" value="1"/>
</dbReference>
<accession>A0A5M8QM30</accession>
<dbReference type="Proteomes" id="UP000323866">
    <property type="component" value="Unassembled WGS sequence"/>
</dbReference>
<evidence type="ECO:0000256" key="7">
    <source>
        <dbReference type="PROSITE-ProRule" id="PRU01360"/>
    </source>
</evidence>
<dbReference type="RefSeq" id="WP_149096844.1">
    <property type="nucleotide sequence ID" value="NZ_BMMG01000001.1"/>
</dbReference>
<dbReference type="Gene3D" id="2.60.40.1120">
    <property type="entry name" value="Carboxypeptidase-like, regulatory domain"/>
    <property type="match status" value="1"/>
</dbReference>
<evidence type="ECO:0000256" key="4">
    <source>
        <dbReference type="ARBA" id="ARBA00022692"/>
    </source>
</evidence>
<evidence type="ECO:0000313" key="13">
    <source>
        <dbReference type="Proteomes" id="UP001570846"/>
    </source>
</evidence>
<dbReference type="Pfam" id="PF07715">
    <property type="entry name" value="Plug"/>
    <property type="match status" value="1"/>
</dbReference>
<dbReference type="InterPro" id="IPR036942">
    <property type="entry name" value="Beta-barrel_TonB_sf"/>
</dbReference>
<dbReference type="InterPro" id="IPR039426">
    <property type="entry name" value="TonB-dep_rcpt-like"/>
</dbReference>
<evidence type="ECO:0000256" key="1">
    <source>
        <dbReference type="ARBA" id="ARBA00004571"/>
    </source>
</evidence>
<evidence type="ECO:0000256" key="5">
    <source>
        <dbReference type="ARBA" id="ARBA00023136"/>
    </source>
</evidence>
<evidence type="ECO:0000259" key="9">
    <source>
        <dbReference type="Pfam" id="PF07715"/>
    </source>
</evidence>
<keyword evidence="3 7" id="KW-1134">Transmembrane beta strand</keyword>
<dbReference type="InterPro" id="IPR023996">
    <property type="entry name" value="TonB-dep_OMP_SusC/RagA"/>
</dbReference>
<keyword evidence="4 7" id="KW-0812">Transmembrane</keyword>
<reference evidence="10 12" key="1">
    <citation type="submission" date="2019-07" db="EMBL/GenBank/DDBJ databases">
        <authorList>
            <person name="Qu J.-H."/>
        </authorList>
    </citation>
    <scope>NUCLEOTIDE SEQUENCE [LARGE SCALE GENOMIC DNA]</scope>
    <source>
        <strain evidence="10 12">MDT1-10-3</strain>
    </source>
</reference>
<dbReference type="AlphaFoldDB" id="A0A5M8QM30"/>
<keyword evidence="6 7" id="KW-0998">Cell outer membrane</keyword>
<dbReference type="InterPro" id="IPR023997">
    <property type="entry name" value="TonB-dep_OMP_SusC/RagA_CS"/>
</dbReference>
<dbReference type="InterPro" id="IPR008969">
    <property type="entry name" value="CarboxyPept-like_regulatory"/>
</dbReference>
<reference evidence="11 13" key="3">
    <citation type="submission" date="2024-08" db="EMBL/GenBank/DDBJ databases">
        <authorList>
            <person name="Wei W."/>
        </authorList>
    </citation>
    <scope>NUCLEOTIDE SEQUENCE [LARGE SCALE GENOMIC DNA]</scope>
    <source>
        <strain evidence="11 13">XU2</strain>
    </source>
</reference>
<reference evidence="10 12" key="2">
    <citation type="submission" date="2019-09" db="EMBL/GenBank/DDBJ databases">
        <title>A bacterium isolated from glacier soil.</title>
        <authorList>
            <person name="Liu Q."/>
        </authorList>
    </citation>
    <scope>NUCLEOTIDE SEQUENCE [LARGE SCALE GENOMIC DNA]</scope>
    <source>
        <strain evidence="10 12">MDT1-10-3</strain>
    </source>
</reference>
<proteinExistence type="inferred from homology"/>
<dbReference type="InterPro" id="IPR012910">
    <property type="entry name" value="Plug_dom"/>
</dbReference>
<evidence type="ECO:0000313" key="10">
    <source>
        <dbReference type="EMBL" id="KAA6437205.1"/>
    </source>
</evidence>
<dbReference type="Gene3D" id="2.40.170.20">
    <property type="entry name" value="TonB-dependent receptor, beta-barrel domain"/>
    <property type="match status" value="1"/>
</dbReference>
<evidence type="ECO:0000313" key="12">
    <source>
        <dbReference type="Proteomes" id="UP000323866"/>
    </source>
</evidence>
<feature type="signal peptide" evidence="8">
    <location>
        <begin position="1"/>
        <end position="21"/>
    </location>
</feature>
<dbReference type="EMBL" id="JBGOGF010000006">
    <property type="protein sequence ID" value="MFA1772122.1"/>
    <property type="molecule type" value="Genomic_DNA"/>
</dbReference>
<keyword evidence="8" id="KW-0732">Signal</keyword>
<keyword evidence="5 7" id="KW-0472">Membrane</keyword>
<dbReference type="PROSITE" id="PS52016">
    <property type="entry name" value="TONB_DEPENDENT_REC_3"/>
    <property type="match status" value="1"/>
</dbReference>
<dbReference type="Proteomes" id="UP001570846">
    <property type="component" value="Unassembled WGS sequence"/>
</dbReference>
<dbReference type="NCBIfam" id="TIGR04057">
    <property type="entry name" value="SusC_RagA_signa"/>
    <property type="match status" value="1"/>
</dbReference>
<dbReference type="NCBIfam" id="TIGR04056">
    <property type="entry name" value="OMP_RagA_SusC"/>
    <property type="match status" value="1"/>
</dbReference>
<keyword evidence="13" id="KW-1185">Reference proteome</keyword>
<dbReference type="InterPro" id="IPR037066">
    <property type="entry name" value="Plug_dom_sf"/>
</dbReference>
<dbReference type="EMBL" id="VKKZ01000010">
    <property type="protein sequence ID" value="KAA6437205.1"/>
    <property type="molecule type" value="Genomic_DNA"/>
</dbReference>
<dbReference type="GO" id="GO:0009279">
    <property type="term" value="C:cell outer membrane"/>
    <property type="evidence" value="ECO:0007669"/>
    <property type="project" value="UniProtKB-SubCell"/>
</dbReference>
<evidence type="ECO:0000256" key="2">
    <source>
        <dbReference type="ARBA" id="ARBA00022448"/>
    </source>
</evidence>
<dbReference type="Pfam" id="PF13715">
    <property type="entry name" value="CarbopepD_reg_2"/>
    <property type="match status" value="1"/>
</dbReference>
<protein>
    <submittedName>
        <fullName evidence="10">SusC/RagA family TonB-linked outer membrane protein</fullName>
    </submittedName>
</protein>
<gene>
    <name evidence="11" type="ORF">ACD591_12545</name>
    <name evidence="10" type="ORF">FOE74_01525</name>
</gene>
<evidence type="ECO:0000256" key="6">
    <source>
        <dbReference type="ARBA" id="ARBA00023237"/>
    </source>
</evidence>
<keyword evidence="2 7" id="KW-0813">Transport</keyword>
<evidence type="ECO:0000256" key="8">
    <source>
        <dbReference type="SAM" id="SignalP"/>
    </source>
</evidence>
<comment type="caution">
    <text evidence="10">The sequence shown here is derived from an EMBL/GenBank/DDBJ whole genome shotgun (WGS) entry which is preliminary data.</text>
</comment>
<dbReference type="Gene3D" id="2.170.130.10">
    <property type="entry name" value="TonB-dependent receptor, plug domain"/>
    <property type="match status" value="1"/>
</dbReference>
<sequence length="1050" mass="113740">MMKSLLFSFVLMLTLAGQAWAQGRTVTGRVTDAATGETMPGVTVQLKGTSTATPTDVNGSYSLTVPASGGTLVFTFIGYSNQEINVGSQSTINVRLATDARQLNEVVVTAMGIQREKKDLGYSVGTVNAEELTIGRPTNVVNALSGKVAGVNVSSASGMVGASSGIFIRGNTTFTGSNQPLFVIDGVPVDNGGGVNALQNGVANSNRAIDLNQDDIESINILKGPAAAALYGSRAASGAVIITTKKGKTGQKAAIEYNTSYNMVEVNRFPDWQNEYAQGAGDYRETINGVANPNYMRSIFTPTSNVSWGPRITGQTVTNFRGEQEQLAAYPDNIKDIFKRGSNFQNTIALSGGGESSKYRLSYGNTKETGVLDNNELQRHNFTFNGSADITSKLTSGVSVQYINSESQRTQQGNQLSNPFFRGWFIPRNINLTGFPTEDAAGNQIYFDAVDNPYWTIANNTYNDEINRVIGNVNLSYKLTSWLDANYRLGVDTYNQVEQGYDQIGARGAANTSANGTGGIYDRSYTNTNINSNFILAGRYDINPDFDLSFNLGNEIVIGSSNDVNTIGKSLGIRNYRNISNASVQTGSNARFQNRLVGVFADVTFGYKGFVTLNMTGRNDFSSTFSEAENSYFYPSAALSFVLTEAFPALKNDVVEFAKVKGNYAKVGKEAPVYSLDTYFVNAGASDGFGPSIVFPYSNLGGRTLSNATVDPALRPEFTTSKEVGLEMQFFKNRLGFEFNLYETESKDLIFAVPVSSSSGFTTQTRNAGSLRNKGIELLLNVTPLKTPNFSWDMSFNFNRNRSEVLELAQGVPNIILAGFTTPNIRLEAGQPYGVMYGSVFLRNDKGELILNPTTGEPSLDPLSKKIGDTNPDWTGGITNNLNFKGINLNFLISVRKGGDVYSRNLGDLRRSGVLAESAKSDRFNADGTLAKPYMYTGVKSDGASVNVPITTERYFTSLHTAGESYVYDATAVRLREASLSYAIPSTLLEKTPFGRLEVGLNGRNLLLWAPNFPHLDPENNTLGASNAQGFEFNGLPNTRSYGAFLRITL</sequence>
<dbReference type="SUPFAM" id="SSF49464">
    <property type="entry name" value="Carboxypeptidase regulatory domain-like"/>
    <property type="match status" value="1"/>
</dbReference>
<comment type="subcellular location">
    <subcellularLocation>
        <location evidence="1 7">Cell outer membrane</location>
        <topology evidence="1 7">Multi-pass membrane protein</topology>
    </subcellularLocation>
</comment>
<feature type="chain" id="PRO_5024323506" evidence="8">
    <location>
        <begin position="22"/>
        <end position="1050"/>
    </location>
</feature>
<evidence type="ECO:0000256" key="3">
    <source>
        <dbReference type="ARBA" id="ARBA00022452"/>
    </source>
</evidence>
<feature type="domain" description="TonB-dependent receptor plug" evidence="9">
    <location>
        <begin position="117"/>
        <end position="239"/>
    </location>
</feature>
<name>A0A5M8QM30_9BACT</name>
<evidence type="ECO:0000313" key="11">
    <source>
        <dbReference type="EMBL" id="MFA1772122.1"/>
    </source>
</evidence>
<comment type="similarity">
    <text evidence="7">Belongs to the TonB-dependent receptor family.</text>
</comment>